<dbReference type="OrthoDB" id="4843387at2759"/>
<organism evidence="1 2">
    <name type="scientific">Amphibalanus amphitrite</name>
    <name type="common">Striped barnacle</name>
    <name type="synonym">Balanus amphitrite</name>
    <dbReference type="NCBI Taxonomy" id="1232801"/>
    <lineage>
        <taxon>Eukaryota</taxon>
        <taxon>Metazoa</taxon>
        <taxon>Ecdysozoa</taxon>
        <taxon>Arthropoda</taxon>
        <taxon>Crustacea</taxon>
        <taxon>Multicrustacea</taxon>
        <taxon>Cirripedia</taxon>
        <taxon>Thoracica</taxon>
        <taxon>Thoracicalcarea</taxon>
        <taxon>Balanomorpha</taxon>
        <taxon>Balanoidea</taxon>
        <taxon>Balanidae</taxon>
        <taxon>Amphibalaninae</taxon>
        <taxon>Amphibalanus</taxon>
    </lineage>
</organism>
<protein>
    <submittedName>
        <fullName evidence="1">Transposable element Tcb1 transposase</fullName>
    </submittedName>
</protein>
<dbReference type="AlphaFoldDB" id="A0A6A4WCJ2"/>
<dbReference type="GO" id="GO:0003676">
    <property type="term" value="F:nucleic acid binding"/>
    <property type="evidence" value="ECO:0007669"/>
    <property type="project" value="InterPro"/>
</dbReference>
<gene>
    <name evidence="1" type="primary">TCB1_1</name>
    <name evidence="1" type="ORF">FJT64_023789</name>
</gene>
<keyword evidence="2" id="KW-1185">Reference proteome</keyword>
<dbReference type="Proteomes" id="UP000440578">
    <property type="component" value="Unassembled WGS sequence"/>
</dbReference>
<evidence type="ECO:0000313" key="2">
    <source>
        <dbReference type="Proteomes" id="UP000440578"/>
    </source>
</evidence>
<dbReference type="Gene3D" id="3.30.420.10">
    <property type="entry name" value="Ribonuclease H-like superfamily/Ribonuclease H"/>
    <property type="match status" value="1"/>
</dbReference>
<evidence type="ECO:0000313" key="1">
    <source>
        <dbReference type="EMBL" id="KAF0304365.1"/>
    </source>
</evidence>
<reference evidence="1 2" key="1">
    <citation type="submission" date="2019-07" db="EMBL/GenBank/DDBJ databases">
        <title>Draft genome assembly of a fouling barnacle, Amphibalanus amphitrite (Darwin, 1854): The first reference genome for Thecostraca.</title>
        <authorList>
            <person name="Kim W."/>
        </authorList>
    </citation>
    <scope>NUCLEOTIDE SEQUENCE [LARGE SCALE GENOMIC DNA]</scope>
    <source>
        <strain evidence="1">SNU_AA5</strain>
        <tissue evidence="1">Soma without cirri and trophi</tissue>
    </source>
</reference>
<name>A0A6A4WCJ2_AMPAM</name>
<dbReference type="EMBL" id="VIIS01000851">
    <property type="protein sequence ID" value="KAF0304365.1"/>
    <property type="molecule type" value="Genomic_DNA"/>
</dbReference>
<dbReference type="InterPro" id="IPR036397">
    <property type="entry name" value="RNaseH_sf"/>
</dbReference>
<accession>A0A6A4WCJ2</accession>
<proteinExistence type="predicted"/>
<comment type="caution">
    <text evidence="1">The sequence shown here is derived from an EMBL/GenBank/DDBJ whole genome shotgun (WGS) entry which is preliminary data.</text>
</comment>
<sequence length="156" mass="17751">MVSSRRRGLRERFAPRNVATRQQSGRCTVHVWGWIDGEGRGSLHRIGRGTAAAYRSLLANDFLPSYDELRPGKDHIVLQQDNAPTHTARTVQNVWGIMTQQLTPRLNGVALTEEQLWEEVQAAWQAVTPTLCRRLADSMVERLEEVVANDGNWTRY</sequence>